<evidence type="ECO:0000313" key="1">
    <source>
        <dbReference type="EMBL" id="QEY26669.1"/>
    </source>
</evidence>
<protein>
    <submittedName>
        <fullName evidence="1">Uncharacterized protein</fullName>
    </submittedName>
</protein>
<dbReference type="RefSeq" id="WP_151052155.1">
    <property type="nucleotide sequence ID" value="NZ_CP031700.1"/>
</dbReference>
<gene>
    <name evidence="1" type="ORF">D0T92_09105</name>
</gene>
<keyword evidence="2" id="KW-1185">Reference proteome</keyword>
<proteinExistence type="predicted"/>
<dbReference type="AlphaFoldDB" id="A0A5J6PVC6"/>
<sequence>MCAFWARTLFLHSSGRLKNQIAELDAVTQPKGKKVGVGYTSVQIAVQRSYGYDKTRNLIHSSDQRSGVTKFEYTQS</sequence>
<organism evidence="1 2">
    <name type="scientific">Neisseria zalophi</name>
    <dbReference type="NCBI Taxonomy" id="640030"/>
    <lineage>
        <taxon>Bacteria</taxon>
        <taxon>Pseudomonadati</taxon>
        <taxon>Pseudomonadota</taxon>
        <taxon>Betaproteobacteria</taxon>
        <taxon>Neisseriales</taxon>
        <taxon>Neisseriaceae</taxon>
        <taxon>Neisseria</taxon>
    </lineage>
</organism>
<evidence type="ECO:0000313" key="2">
    <source>
        <dbReference type="Proteomes" id="UP000325713"/>
    </source>
</evidence>
<name>A0A5J6PVC6_9NEIS</name>
<accession>A0A5J6PVC6</accession>
<dbReference type="Proteomes" id="UP000325713">
    <property type="component" value="Chromosome"/>
</dbReference>
<reference evidence="1 2" key="1">
    <citation type="submission" date="2018-08" db="EMBL/GenBank/DDBJ databases">
        <title>Neisseria zalophi ATCC BAA-2455 complete genome.</title>
        <authorList>
            <person name="Veseli I.A."/>
            <person name="Buttler R."/>
            <person name="Mascarenhas dos Santos A.C."/>
            <person name="Pombert J.-F."/>
        </authorList>
    </citation>
    <scope>NUCLEOTIDE SEQUENCE [LARGE SCALE GENOMIC DNA]</scope>
    <source>
        <strain evidence="1 2">ATCC BAA-2455</strain>
    </source>
</reference>
<dbReference type="KEGG" id="nzl:D0T92_09105"/>
<dbReference type="EMBL" id="CP031700">
    <property type="protein sequence ID" value="QEY26669.1"/>
    <property type="molecule type" value="Genomic_DNA"/>
</dbReference>